<reference evidence="2" key="1">
    <citation type="thesis" date="2020" institute="ProQuest LLC" country="789 East Eisenhower Parkway, Ann Arbor, MI, USA">
        <title>Comparative Genomics and Chromosome Evolution.</title>
        <authorList>
            <person name="Mudd A.B."/>
        </authorList>
    </citation>
    <scope>NUCLEOTIDE SEQUENCE</scope>
    <source>
        <strain evidence="2">237g6f4</strain>
        <tissue evidence="2">Blood</tissue>
    </source>
</reference>
<dbReference type="EMBL" id="WNYA01000006">
    <property type="protein sequence ID" value="KAG8565464.1"/>
    <property type="molecule type" value="Genomic_DNA"/>
</dbReference>
<protein>
    <submittedName>
        <fullName evidence="2">Uncharacterized protein</fullName>
    </submittedName>
</protein>
<evidence type="ECO:0000313" key="3">
    <source>
        <dbReference type="Proteomes" id="UP000824782"/>
    </source>
</evidence>
<sequence>MTSKLSMSVLKLLPVVPIPHISLAAIPETPHSSLLLIWQMFSSLCPYMKIASTYLSLPIYYSSTPGADSYKGKGGGGLKLTASQPQAGT</sequence>
<name>A0AAV7AV90_ENGPU</name>
<dbReference type="AlphaFoldDB" id="A0AAV7AV90"/>
<dbReference type="Proteomes" id="UP000824782">
    <property type="component" value="Unassembled WGS sequence"/>
</dbReference>
<comment type="caution">
    <text evidence="2">The sequence shown here is derived from an EMBL/GenBank/DDBJ whole genome shotgun (WGS) entry which is preliminary data.</text>
</comment>
<proteinExistence type="predicted"/>
<feature type="region of interest" description="Disordered" evidence="1">
    <location>
        <begin position="70"/>
        <end position="89"/>
    </location>
</feature>
<accession>A0AAV7AV90</accession>
<evidence type="ECO:0000256" key="1">
    <source>
        <dbReference type="SAM" id="MobiDB-lite"/>
    </source>
</evidence>
<gene>
    <name evidence="2" type="ORF">GDO81_012861</name>
</gene>
<keyword evidence="3" id="KW-1185">Reference proteome</keyword>
<evidence type="ECO:0000313" key="2">
    <source>
        <dbReference type="EMBL" id="KAG8565464.1"/>
    </source>
</evidence>
<organism evidence="2 3">
    <name type="scientific">Engystomops pustulosus</name>
    <name type="common">Tungara frog</name>
    <name type="synonym">Physalaemus pustulosus</name>
    <dbReference type="NCBI Taxonomy" id="76066"/>
    <lineage>
        <taxon>Eukaryota</taxon>
        <taxon>Metazoa</taxon>
        <taxon>Chordata</taxon>
        <taxon>Craniata</taxon>
        <taxon>Vertebrata</taxon>
        <taxon>Euteleostomi</taxon>
        <taxon>Amphibia</taxon>
        <taxon>Batrachia</taxon>
        <taxon>Anura</taxon>
        <taxon>Neobatrachia</taxon>
        <taxon>Hyloidea</taxon>
        <taxon>Leptodactylidae</taxon>
        <taxon>Leiuperinae</taxon>
        <taxon>Engystomops</taxon>
    </lineage>
</organism>